<evidence type="ECO:0000313" key="2">
    <source>
        <dbReference type="Proteomes" id="UP001432322"/>
    </source>
</evidence>
<accession>A0AAV5WJG3</accession>
<feature type="non-terminal residue" evidence="1">
    <location>
        <position position="1"/>
    </location>
</feature>
<dbReference type="InterPro" id="IPR008974">
    <property type="entry name" value="TRAF-like"/>
</dbReference>
<dbReference type="Proteomes" id="UP001432322">
    <property type="component" value="Unassembled WGS sequence"/>
</dbReference>
<organism evidence="1 2">
    <name type="scientific">Pristionchus fissidentatus</name>
    <dbReference type="NCBI Taxonomy" id="1538716"/>
    <lineage>
        <taxon>Eukaryota</taxon>
        <taxon>Metazoa</taxon>
        <taxon>Ecdysozoa</taxon>
        <taxon>Nematoda</taxon>
        <taxon>Chromadorea</taxon>
        <taxon>Rhabditida</taxon>
        <taxon>Rhabditina</taxon>
        <taxon>Diplogasteromorpha</taxon>
        <taxon>Diplogasteroidea</taxon>
        <taxon>Neodiplogasteridae</taxon>
        <taxon>Pristionchus</taxon>
    </lineage>
</organism>
<reference evidence="1" key="1">
    <citation type="submission" date="2023-10" db="EMBL/GenBank/DDBJ databases">
        <title>Genome assembly of Pristionchus species.</title>
        <authorList>
            <person name="Yoshida K."/>
            <person name="Sommer R.J."/>
        </authorList>
    </citation>
    <scope>NUCLEOTIDE SEQUENCE</scope>
    <source>
        <strain evidence="1">RS5133</strain>
    </source>
</reference>
<keyword evidence="2" id="KW-1185">Reference proteome</keyword>
<dbReference type="EMBL" id="BTSY01000005">
    <property type="protein sequence ID" value="GMT30700.1"/>
    <property type="molecule type" value="Genomic_DNA"/>
</dbReference>
<name>A0AAV5WJG3_9BILA</name>
<comment type="caution">
    <text evidence="1">The sequence shown here is derived from an EMBL/GenBank/DDBJ whole genome shotgun (WGS) entry which is preliminary data.</text>
</comment>
<protein>
    <submittedName>
        <fullName evidence="1">Uncharacterized protein</fullName>
    </submittedName>
</protein>
<gene>
    <name evidence="1" type="ORF">PFISCL1PPCAC_21997</name>
</gene>
<evidence type="ECO:0000313" key="1">
    <source>
        <dbReference type="EMBL" id="GMT30700.1"/>
    </source>
</evidence>
<sequence>VEDVSKLTFTRNRVSPATFIQGMPCWITAVVECTERTDNKPYLSFYVYCNEDSGCNLWSAEVTVSLTLLNADPTNNITPLQEAPRIRFRISGIYERCDFADRRKESLRQQALSRNAFTRFRFDVLPRVQRKRKIGNHYGGYLARRIHRTSPRNLPIVQADHSLFRSIHSRAG</sequence>
<proteinExistence type="predicted"/>
<dbReference type="AlphaFoldDB" id="A0AAV5WJG3"/>
<dbReference type="Gene3D" id="2.60.210.10">
    <property type="entry name" value="Apoptosis, Tumor Necrosis Factor Receptor Associated Protein 2, Chain A"/>
    <property type="match status" value="1"/>
</dbReference>